<accession>A0A9K3LF31</accession>
<reference evidence="1" key="2">
    <citation type="submission" date="2021-04" db="EMBL/GenBank/DDBJ databases">
        <authorList>
            <person name="Podell S."/>
        </authorList>
    </citation>
    <scope>NUCLEOTIDE SEQUENCE</scope>
    <source>
        <strain evidence="1">Hildebrandi</strain>
    </source>
</reference>
<evidence type="ECO:0000313" key="1">
    <source>
        <dbReference type="EMBL" id="KAG7360720.1"/>
    </source>
</evidence>
<name>A0A9K3LF31_9STRA</name>
<dbReference type="AlphaFoldDB" id="A0A9K3LF31"/>
<dbReference type="Proteomes" id="UP000693970">
    <property type="component" value="Unassembled WGS sequence"/>
</dbReference>
<dbReference type="EMBL" id="JAGRRH010000013">
    <property type="protein sequence ID" value="KAG7360720.1"/>
    <property type="molecule type" value="Genomic_DNA"/>
</dbReference>
<proteinExistence type="predicted"/>
<keyword evidence="2" id="KW-1185">Reference proteome</keyword>
<organism evidence="1 2">
    <name type="scientific">Nitzschia inconspicua</name>
    <dbReference type="NCBI Taxonomy" id="303405"/>
    <lineage>
        <taxon>Eukaryota</taxon>
        <taxon>Sar</taxon>
        <taxon>Stramenopiles</taxon>
        <taxon>Ochrophyta</taxon>
        <taxon>Bacillariophyta</taxon>
        <taxon>Bacillariophyceae</taxon>
        <taxon>Bacillariophycidae</taxon>
        <taxon>Bacillariales</taxon>
        <taxon>Bacillariaceae</taxon>
        <taxon>Nitzschia</taxon>
    </lineage>
</organism>
<comment type="caution">
    <text evidence="1">The sequence shown here is derived from an EMBL/GenBank/DDBJ whole genome shotgun (WGS) entry which is preliminary data.</text>
</comment>
<protein>
    <submittedName>
        <fullName evidence="1">Uncharacterized protein</fullName>
    </submittedName>
</protein>
<gene>
    <name evidence="1" type="ORF">IV203_035819</name>
</gene>
<sequence length="225" mass="25052">MESLTVGDYHNAVVDKCNVLIEKNKSKFLTYLELKILNKKRRIHNANDDNGATIDLTEPEVSPIGCDQDVRNAARMVATRKWKLFQLKQAEAMMKRREQCLKHVTIGTLVSCKMDPRDFKNALGLLAIVSEISDSGAGGTQVATTHGLVTTENGKGPYWIQAERYSVPTVQDVAMLRGLNKVQRDIRKNIFDAETCAKISIQKAYRLQHPESAADGKGCCCKANK</sequence>
<reference evidence="1" key="1">
    <citation type="journal article" date="2021" name="Sci. Rep.">
        <title>Diploid genomic architecture of Nitzschia inconspicua, an elite biomass production diatom.</title>
        <authorList>
            <person name="Oliver A."/>
            <person name="Podell S."/>
            <person name="Pinowska A."/>
            <person name="Traller J.C."/>
            <person name="Smith S.R."/>
            <person name="McClure R."/>
            <person name="Beliaev A."/>
            <person name="Bohutskyi P."/>
            <person name="Hill E.A."/>
            <person name="Rabines A."/>
            <person name="Zheng H."/>
            <person name="Allen L.Z."/>
            <person name="Kuo A."/>
            <person name="Grigoriev I.V."/>
            <person name="Allen A.E."/>
            <person name="Hazlebeck D."/>
            <person name="Allen E.E."/>
        </authorList>
    </citation>
    <scope>NUCLEOTIDE SEQUENCE</scope>
    <source>
        <strain evidence="1">Hildebrandi</strain>
    </source>
</reference>
<evidence type="ECO:0000313" key="2">
    <source>
        <dbReference type="Proteomes" id="UP000693970"/>
    </source>
</evidence>